<keyword evidence="1" id="KW-0732">Signal</keyword>
<feature type="chain" id="PRO_5046647520" description="DUF4390 domain-containing protein" evidence="1">
    <location>
        <begin position="36"/>
        <end position="211"/>
    </location>
</feature>
<gene>
    <name evidence="2" type="ORF">MIZ03_4251</name>
</gene>
<protein>
    <recommendedName>
        <fullName evidence="4">DUF4390 domain-containing protein</fullName>
    </recommendedName>
</protein>
<proteinExistence type="predicted"/>
<evidence type="ECO:0000313" key="2">
    <source>
        <dbReference type="EMBL" id="BCO29332.1"/>
    </source>
</evidence>
<organism evidence="2 3">
    <name type="scientific">Rhodoferax lithotrophicus</name>
    <dbReference type="NCBI Taxonomy" id="2798804"/>
    <lineage>
        <taxon>Bacteria</taxon>
        <taxon>Pseudomonadati</taxon>
        <taxon>Pseudomonadota</taxon>
        <taxon>Betaproteobacteria</taxon>
        <taxon>Burkholderiales</taxon>
        <taxon>Comamonadaceae</taxon>
        <taxon>Rhodoferax</taxon>
    </lineage>
</organism>
<name>A0ABN6DBF4_9BURK</name>
<keyword evidence="3" id="KW-1185">Reference proteome</keyword>
<evidence type="ECO:0008006" key="4">
    <source>
        <dbReference type="Google" id="ProtNLM"/>
    </source>
</evidence>
<dbReference type="EMBL" id="AP024238">
    <property type="protein sequence ID" value="BCO29332.1"/>
    <property type="molecule type" value="Genomic_DNA"/>
</dbReference>
<feature type="signal peptide" evidence="1">
    <location>
        <begin position="1"/>
        <end position="35"/>
    </location>
</feature>
<evidence type="ECO:0000256" key="1">
    <source>
        <dbReference type="SAM" id="SignalP"/>
    </source>
</evidence>
<sequence length="211" mass="24178">MMVFTTHCSKSRWPSWLAWLLAVLLCVTAACTVRAEGSSSPVPDIKLERNDEGVWLSTTLKFELPGVVEDALLKGIPVHFVADVDVFRDRWYWFNRKVSSVQRRFRLAYHPLTRRWRLNVTEGEASDSEQGLTLNQNFENLQDAMNAAQRFSHWRIVDASHLEAGAKHWVEFRFRLDVAQLPRPLQIGTLGQSDWQISMTAGKVLPLESAQ</sequence>
<reference evidence="2 3" key="1">
    <citation type="journal article" date="2021" name="Microbiol. Spectr.">
        <title>A Single Bacterium Capable of Oxidation and Reduction of Iron at Circumneutral pH.</title>
        <authorList>
            <person name="Kato S."/>
            <person name="Ohkuma M."/>
        </authorList>
    </citation>
    <scope>NUCLEOTIDE SEQUENCE [LARGE SCALE GENOMIC DNA]</scope>
    <source>
        <strain evidence="2 3">MIZ03</strain>
    </source>
</reference>
<dbReference type="InterPro" id="IPR025500">
    <property type="entry name" value="DUF4390"/>
</dbReference>
<dbReference type="Pfam" id="PF14334">
    <property type="entry name" value="DUF4390"/>
    <property type="match status" value="1"/>
</dbReference>
<evidence type="ECO:0000313" key="3">
    <source>
        <dbReference type="Proteomes" id="UP000824366"/>
    </source>
</evidence>
<dbReference type="Proteomes" id="UP000824366">
    <property type="component" value="Chromosome"/>
</dbReference>
<accession>A0ABN6DBF4</accession>